<evidence type="ECO:0000259" key="1">
    <source>
        <dbReference type="Pfam" id="PF18726"/>
    </source>
</evidence>
<feature type="domain" description="SAV-6107-like HEPN" evidence="1">
    <location>
        <begin position="24"/>
        <end position="119"/>
    </location>
</feature>
<keyword evidence="3" id="KW-1185">Reference proteome</keyword>
<gene>
    <name evidence="2" type="ORF">N866_14480</name>
</gene>
<dbReference type="Proteomes" id="UP000019753">
    <property type="component" value="Unassembled WGS sequence"/>
</dbReference>
<proteinExistence type="predicted"/>
<comment type="caution">
    <text evidence="2">The sequence shown here is derived from an EMBL/GenBank/DDBJ whole genome shotgun (WGS) entry which is preliminary data.</text>
</comment>
<sequence length="137" mass="14695">MRPGLVPPSALELLRRSDEELVAAQLAQEAHDRFRHAHLAALRAAAAVLPVAPVRRRARPRPVWEQVAEVAPDLAGWAALFADGAATRAAVEAGRTDAVTVERAERTLAAAEDFQDVVRERWGLPILLTGVGAARAS</sequence>
<name>A0A021VVY4_9CELL</name>
<organism evidence="2 3">
    <name type="scientific">Actinotalea ferrariae CF5-4</name>
    <dbReference type="NCBI Taxonomy" id="948458"/>
    <lineage>
        <taxon>Bacteria</taxon>
        <taxon>Bacillati</taxon>
        <taxon>Actinomycetota</taxon>
        <taxon>Actinomycetes</taxon>
        <taxon>Micrococcales</taxon>
        <taxon>Cellulomonadaceae</taxon>
        <taxon>Actinotalea</taxon>
    </lineage>
</organism>
<evidence type="ECO:0000313" key="2">
    <source>
        <dbReference type="EMBL" id="EYR64200.1"/>
    </source>
</evidence>
<evidence type="ECO:0000313" key="3">
    <source>
        <dbReference type="Proteomes" id="UP000019753"/>
    </source>
</evidence>
<dbReference type="EMBL" id="AXCW01000042">
    <property type="protein sequence ID" value="EYR64200.1"/>
    <property type="molecule type" value="Genomic_DNA"/>
</dbReference>
<dbReference type="Pfam" id="PF18726">
    <property type="entry name" value="HEPN_SAV_6107"/>
    <property type="match status" value="1"/>
</dbReference>
<reference evidence="2 3" key="1">
    <citation type="submission" date="2014-01" db="EMBL/GenBank/DDBJ databases">
        <title>Actinotalea ferrariae CF5-4.</title>
        <authorList>
            <person name="Chen F."/>
            <person name="Li Y."/>
            <person name="Wang G."/>
        </authorList>
    </citation>
    <scope>NUCLEOTIDE SEQUENCE [LARGE SCALE GENOMIC DNA]</scope>
    <source>
        <strain evidence="2 3">CF5-4</strain>
    </source>
</reference>
<dbReference type="AlphaFoldDB" id="A0A021VVY4"/>
<dbReference type="RefSeq" id="WP_052022460.1">
    <property type="nucleotide sequence ID" value="NZ_AXCW01000042.1"/>
</dbReference>
<protein>
    <submittedName>
        <fullName evidence="2">Colicin transporter</fullName>
    </submittedName>
</protein>
<dbReference type="InterPro" id="IPR040891">
    <property type="entry name" value="HEPN_SAV_6107"/>
</dbReference>
<accession>A0A021VVY4</accession>